<dbReference type="InterPro" id="IPR002178">
    <property type="entry name" value="PTS_EIIA_type-2_dom"/>
</dbReference>
<dbReference type="EMBL" id="LOYH01000108">
    <property type="protein sequence ID" value="KVK72181.1"/>
    <property type="molecule type" value="Genomic_DNA"/>
</dbReference>
<reference evidence="7" key="2">
    <citation type="submission" date="2017-09" db="EMBL/GenBank/DDBJ databases">
        <title>FDA dAtabase for Regulatory Grade micrObial Sequences (FDA-ARGOS): Supporting development and validation of Infectious Disease Dx tests.</title>
        <authorList>
            <person name="Minogue T."/>
            <person name="Wolcott M."/>
            <person name="Wasieloski L."/>
            <person name="Aguilar W."/>
            <person name="Moore D."/>
            <person name="Tallon L.J."/>
            <person name="Sadzewicz L."/>
            <person name="Ott S."/>
            <person name="Zhao X."/>
            <person name="Nagaraj S."/>
            <person name="Vavikolanu K."/>
            <person name="Aluvathingal J."/>
            <person name="Nadendla S."/>
            <person name="Sichtig H."/>
        </authorList>
    </citation>
    <scope>NUCLEOTIDE SEQUENCE [LARGE SCALE GENOMIC DNA]</scope>
    <source>
        <strain evidence="7">FDAARGOS_388</strain>
    </source>
</reference>
<keyword evidence="7" id="KW-1185">Reference proteome</keyword>
<protein>
    <submittedName>
        <fullName evidence="4">PTS sugar transporter subunit IIA</fullName>
    </submittedName>
</protein>
<dbReference type="Proteomes" id="UP000218103">
    <property type="component" value="Chromosome 1"/>
</dbReference>
<dbReference type="STRING" id="292.WI67_14940"/>
<dbReference type="PANTHER" id="PTHR47738">
    <property type="entry name" value="PTS SYSTEM FRUCTOSE-LIKE EIIA COMPONENT-RELATED"/>
    <property type="match status" value="1"/>
</dbReference>
<dbReference type="GeneID" id="56662807"/>
<dbReference type="EMBL" id="SNSQ01000023">
    <property type="protein sequence ID" value="TEU44917.1"/>
    <property type="molecule type" value="Genomic_DNA"/>
</dbReference>
<sequence length="179" mass="19723">MQNALISPNMDDQSAAARRPQAAQSPANMNRLAKILPIENVVIDLSVTSKKRVFEQAGLMFENQNGIARSTVTDNLFARERLGSTGLGEGVAIPHGRIKGLKHPLAAFVRLADAIPFEAPDGQPVGLLIFLLVPEQATQQHLEILSEIAQLLSDRDARERLHNETDIAELHRLLTQWQP</sequence>
<reference evidence="4 6" key="1">
    <citation type="submission" date="2015-11" db="EMBL/GenBank/DDBJ databases">
        <title>Expanding the genomic diversity of Burkholderia species for the development of highly accurate diagnostics.</title>
        <authorList>
            <person name="Sahl J."/>
            <person name="Keim P."/>
            <person name="Wagner D."/>
        </authorList>
    </citation>
    <scope>NUCLEOTIDE SEQUENCE [LARGE SCALE GENOMIC DNA]</scope>
    <source>
        <strain evidence="4 6">MSMB1302</strain>
    </source>
</reference>
<evidence type="ECO:0000256" key="1">
    <source>
        <dbReference type="SAM" id="MobiDB-lite"/>
    </source>
</evidence>
<dbReference type="PANTHER" id="PTHR47738:SF1">
    <property type="entry name" value="NITROGEN REGULATORY PROTEIN"/>
    <property type="match status" value="1"/>
</dbReference>
<proteinExistence type="predicted"/>
<keyword evidence="4" id="KW-0813">Transport</keyword>
<evidence type="ECO:0000313" key="6">
    <source>
        <dbReference type="Proteomes" id="UP000069001"/>
    </source>
</evidence>
<feature type="domain" description="PTS EIIA type-2" evidence="2">
    <location>
        <begin position="34"/>
        <end position="177"/>
    </location>
</feature>
<evidence type="ECO:0000313" key="5">
    <source>
        <dbReference type="EMBL" id="TEU44917.1"/>
    </source>
</evidence>
<feature type="compositionally biased region" description="Low complexity" evidence="1">
    <location>
        <begin position="14"/>
        <end position="26"/>
    </location>
</feature>
<dbReference type="PROSITE" id="PS00372">
    <property type="entry name" value="PTS_EIIA_TYPE_2_HIS"/>
    <property type="match status" value="1"/>
</dbReference>
<dbReference type="EMBL" id="CP023518">
    <property type="protein sequence ID" value="ATF77085.1"/>
    <property type="molecule type" value="Genomic_DNA"/>
</dbReference>
<dbReference type="Gene3D" id="3.40.930.10">
    <property type="entry name" value="Mannitol-specific EII, Chain A"/>
    <property type="match status" value="1"/>
</dbReference>
<dbReference type="eggNOG" id="COG1762">
    <property type="taxonomic scope" value="Bacteria"/>
</dbReference>
<evidence type="ECO:0000313" key="4">
    <source>
        <dbReference type="EMBL" id="KVK72181.1"/>
    </source>
</evidence>
<name>A0A104BA69_BURCE</name>
<dbReference type="PROSITE" id="PS51094">
    <property type="entry name" value="PTS_EIIA_TYPE_2"/>
    <property type="match status" value="1"/>
</dbReference>
<dbReference type="CDD" id="cd00211">
    <property type="entry name" value="PTS_IIA_fru"/>
    <property type="match status" value="1"/>
</dbReference>
<organism evidence="4 6">
    <name type="scientific">Burkholderia cepacia</name>
    <name type="common">Pseudomonas cepacia</name>
    <dbReference type="NCBI Taxonomy" id="292"/>
    <lineage>
        <taxon>Bacteria</taxon>
        <taxon>Pseudomonadati</taxon>
        <taxon>Pseudomonadota</taxon>
        <taxon>Betaproteobacteria</taxon>
        <taxon>Burkholderiales</taxon>
        <taxon>Burkholderiaceae</taxon>
        <taxon>Burkholderia</taxon>
        <taxon>Burkholderia cepacia complex</taxon>
    </lineage>
</organism>
<feature type="region of interest" description="Disordered" evidence="1">
    <location>
        <begin position="1"/>
        <end position="26"/>
    </location>
</feature>
<feature type="compositionally biased region" description="Polar residues" evidence="1">
    <location>
        <begin position="1"/>
        <end position="12"/>
    </location>
</feature>
<evidence type="ECO:0000313" key="8">
    <source>
        <dbReference type="Proteomes" id="UP000298234"/>
    </source>
</evidence>
<dbReference type="Proteomes" id="UP000298234">
    <property type="component" value="Unassembled WGS sequence"/>
</dbReference>
<dbReference type="Proteomes" id="UP000069001">
    <property type="component" value="Unassembled WGS sequence"/>
</dbReference>
<dbReference type="SUPFAM" id="SSF55804">
    <property type="entry name" value="Phoshotransferase/anion transport protein"/>
    <property type="match status" value="1"/>
</dbReference>
<dbReference type="Pfam" id="PF00359">
    <property type="entry name" value="PTS_EIIA_2"/>
    <property type="match status" value="1"/>
</dbReference>
<keyword evidence="4" id="KW-0762">Sugar transport</keyword>
<reference evidence="3" key="3">
    <citation type="submission" date="2017-09" db="EMBL/GenBank/DDBJ databases">
        <title>FDA dAtabase for Regulatory Grade micrObial Sequences (FDA-ARGOS): Supporting development and validation of Infectious Disease Dx tests.</title>
        <authorList>
            <person name="Minogue T."/>
            <person name="Wolcott M."/>
            <person name="Wasieloski L."/>
            <person name="Aguilar W."/>
            <person name="Moore D."/>
            <person name="Tallon L."/>
            <person name="Sadzewicz L."/>
            <person name="Ott S."/>
            <person name="Zhao X."/>
            <person name="Nagaraj S."/>
            <person name="Vavikolanu K."/>
            <person name="Aluvathingal J."/>
            <person name="Nadendla S."/>
            <person name="Sichtig H."/>
        </authorList>
    </citation>
    <scope>NUCLEOTIDE SEQUENCE</scope>
    <source>
        <strain evidence="3">FDAARGOS_388</strain>
    </source>
</reference>
<reference evidence="5 8" key="4">
    <citation type="submission" date="2019-03" db="EMBL/GenBank/DDBJ databases">
        <title>Burkholderia cepacia outbreak.</title>
        <authorList>
            <person name="Farzana R."/>
            <person name="Walsh T.R."/>
        </authorList>
    </citation>
    <scope>NUCLEOTIDE SEQUENCE [LARGE SCALE GENOMIC DNA]</scope>
    <source>
        <strain evidence="5">D13</strain>
        <strain evidence="8">d13</strain>
    </source>
</reference>
<dbReference type="AlphaFoldDB" id="A0A104BA69"/>
<evidence type="ECO:0000259" key="2">
    <source>
        <dbReference type="PROSITE" id="PS51094"/>
    </source>
</evidence>
<dbReference type="GO" id="GO:0030295">
    <property type="term" value="F:protein kinase activator activity"/>
    <property type="evidence" value="ECO:0007669"/>
    <property type="project" value="TreeGrafter"/>
</dbReference>
<dbReference type="InterPro" id="IPR051541">
    <property type="entry name" value="PTS_SugarTrans_NitroReg"/>
</dbReference>
<dbReference type="RefSeq" id="WP_034195946.1">
    <property type="nucleotide sequence ID" value="NZ_BCNU01000041.1"/>
</dbReference>
<dbReference type="OrthoDB" id="95460at2"/>
<evidence type="ECO:0000313" key="7">
    <source>
        <dbReference type="Proteomes" id="UP000218103"/>
    </source>
</evidence>
<gene>
    <name evidence="3" type="ORF">CO711_06265</name>
    <name evidence="5" type="ORF">E3D37_20335</name>
    <name evidence="4" type="ORF">WS90_34910</name>
</gene>
<accession>A0A104BA69</accession>
<evidence type="ECO:0000313" key="3">
    <source>
        <dbReference type="EMBL" id="ATF77085.1"/>
    </source>
</evidence>
<dbReference type="InterPro" id="IPR016152">
    <property type="entry name" value="PTrfase/Anion_transptr"/>
</dbReference>